<dbReference type="InterPro" id="IPR015422">
    <property type="entry name" value="PyrdxlP-dep_Trfase_small"/>
</dbReference>
<evidence type="ECO:0000256" key="3">
    <source>
        <dbReference type="RuleBase" id="RU000481"/>
    </source>
</evidence>
<dbReference type="GO" id="GO:0030170">
    <property type="term" value="F:pyridoxal phosphate binding"/>
    <property type="evidence" value="ECO:0007669"/>
    <property type="project" value="InterPro"/>
</dbReference>
<sequence length="377" mass="43423">MNKHGGYLGNKEQVIDFSVNISPFGPPESVKQGIMESLEAIEKYPSIDGEDYRYLLQKAFSLDKLDPRQLIIGNGAMELIYLFARSLKPKRVLLVQPTFNEYQRAFELAGTKVEYFILEESSGFSIPEDQLMKKLENLKPEALLLCSPNNPTGVYYEKKLLQRIAHVMSTWEGILFVDESFEEFVLDEDLYGNEESTLFSAEDSSGDNTGSETAPLYNTGIMNMFILRSLTKFYGIPGLRLGYGIGHSSLIEKLLEHKEPWTVNTFAFKALEKIVFEKEYPRHLTEWLKEEKNYLEKHFQELRNLGLIIYPSSVNFYLGKIPGISAKLLQEKLLEAGIYIRTCEDFHGLDHEHFRFALRMRKDNEKLIQALEKLLTD</sequence>
<evidence type="ECO:0000256" key="1">
    <source>
        <dbReference type="ARBA" id="ARBA00001933"/>
    </source>
</evidence>
<accession>A0AA44BDH1</accession>
<dbReference type="Proteomes" id="UP000449710">
    <property type="component" value="Unassembled WGS sequence"/>
</dbReference>
<dbReference type="PANTHER" id="PTHR42885">
    <property type="entry name" value="HISTIDINOL-PHOSPHATE AMINOTRANSFERASE-RELATED"/>
    <property type="match status" value="1"/>
</dbReference>
<evidence type="ECO:0000256" key="2">
    <source>
        <dbReference type="ARBA" id="ARBA00022898"/>
    </source>
</evidence>
<dbReference type="InterPro" id="IPR015424">
    <property type="entry name" value="PyrdxlP-dep_Trfase"/>
</dbReference>
<keyword evidence="2" id="KW-0663">Pyridoxal phosphate</keyword>
<dbReference type="SUPFAM" id="SSF53383">
    <property type="entry name" value="PLP-dependent transferases"/>
    <property type="match status" value="1"/>
</dbReference>
<dbReference type="Gene3D" id="3.90.1150.10">
    <property type="entry name" value="Aspartate Aminotransferase, domain 1"/>
    <property type="match status" value="1"/>
</dbReference>
<dbReference type="Pfam" id="PF00155">
    <property type="entry name" value="Aminotran_1_2"/>
    <property type="match status" value="1"/>
</dbReference>
<keyword evidence="6" id="KW-1185">Reference proteome</keyword>
<name>A0AA44BDH1_9CLOT</name>
<gene>
    <name evidence="5" type="ORF">ISALK_01190</name>
</gene>
<dbReference type="Gene3D" id="3.40.640.10">
    <property type="entry name" value="Type I PLP-dependent aspartate aminotransferase-like (Major domain)"/>
    <property type="match status" value="1"/>
</dbReference>
<evidence type="ECO:0000313" key="6">
    <source>
        <dbReference type="Proteomes" id="UP000449710"/>
    </source>
</evidence>
<comment type="caution">
    <text evidence="5">The sequence shown here is derived from an EMBL/GenBank/DDBJ whole genome shotgun (WGS) entry which is preliminary data.</text>
</comment>
<dbReference type="PANTHER" id="PTHR42885:SF1">
    <property type="entry name" value="THREONINE-PHOSPHATE DECARBOXYLASE"/>
    <property type="match status" value="1"/>
</dbReference>
<dbReference type="RefSeq" id="WP_160718407.1">
    <property type="nucleotide sequence ID" value="NZ_SUMG01000001.1"/>
</dbReference>
<dbReference type="EC" id="2.6.1.-" evidence="3"/>
<dbReference type="InterPro" id="IPR015421">
    <property type="entry name" value="PyrdxlP-dep_Trfase_major"/>
</dbReference>
<dbReference type="InterPro" id="IPR004839">
    <property type="entry name" value="Aminotransferase_I/II_large"/>
</dbReference>
<dbReference type="GO" id="GO:0008483">
    <property type="term" value="F:transaminase activity"/>
    <property type="evidence" value="ECO:0007669"/>
    <property type="project" value="UniProtKB-KW"/>
</dbReference>
<comment type="cofactor">
    <cofactor evidence="1 3">
        <name>pyridoxal 5'-phosphate</name>
        <dbReference type="ChEBI" id="CHEBI:597326"/>
    </cofactor>
</comment>
<evidence type="ECO:0000313" key="5">
    <source>
        <dbReference type="EMBL" id="NBG87105.1"/>
    </source>
</evidence>
<evidence type="ECO:0000259" key="4">
    <source>
        <dbReference type="Pfam" id="PF00155"/>
    </source>
</evidence>
<protein>
    <recommendedName>
        <fullName evidence="3">Aminotransferase</fullName>
        <ecNumber evidence="3">2.6.1.-</ecNumber>
    </recommendedName>
</protein>
<reference evidence="5 6" key="1">
    <citation type="submission" date="2019-04" db="EMBL/GenBank/DDBJ databases">
        <title>Isachenkonia alkalipeptolytica gen. nov. sp. nov. a new anaerobic, alkiliphilic organothrophic bacterium capable to reduce synthesized ferrihydrite isolated from a soda lake.</title>
        <authorList>
            <person name="Toshchakov S.V."/>
            <person name="Zavarzina D.G."/>
            <person name="Zhilina T.N."/>
            <person name="Kostrikina N.A."/>
            <person name="Kublanov I.V."/>
        </authorList>
    </citation>
    <scope>NUCLEOTIDE SEQUENCE [LARGE SCALE GENOMIC DNA]</scope>
    <source>
        <strain evidence="5 6">Z-1701</strain>
    </source>
</reference>
<dbReference type="PROSITE" id="PS00105">
    <property type="entry name" value="AA_TRANSFER_CLASS_1"/>
    <property type="match status" value="1"/>
</dbReference>
<dbReference type="AlphaFoldDB" id="A0AA44BDH1"/>
<keyword evidence="3 5" id="KW-0032">Aminotransferase</keyword>
<keyword evidence="3" id="KW-0808">Transferase</keyword>
<dbReference type="InterPro" id="IPR004838">
    <property type="entry name" value="NHTrfase_class1_PyrdxlP-BS"/>
</dbReference>
<comment type="similarity">
    <text evidence="3">Belongs to the class-I pyridoxal-phosphate-dependent aminotransferase family.</text>
</comment>
<feature type="domain" description="Aminotransferase class I/classII large" evidence="4">
    <location>
        <begin position="13"/>
        <end position="371"/>
    </location>
</feature>
<organism evidence="5 6">
    <name type="scientific">Isachenkonia alkalipeptolytica</name>
    <dbReference type="NCBI Taxonomy" id="2565777"/>
    <lineage>
        <taxon>Bacteria</taxon>
        <taxon>Bacillati</taxon>
        <taxon>Bacillota</taxon>
        <taxon>Clostridia</taxon>
        <taxon>Eubacteriales</taxon>
        <taxon>Clostridiaceae</taxon>
        <taxon>Isachenkonia</taxon>
    </lineage>
</organism>
<dbReference type="EMBL" id="SUMG01000001">
    <property type="protein sequence ID" value="NBG87105.1"/>
    <property type="molecule type" value="Genomic_DNA"/>
</dbReference>
<dbReference type="CDD" id="cd00609">
    <property type="entry name" value="AAT_like"/>
    <property type="match status" value="1"/>
</dbReference>
<proteinExistence type="inferred from homology"/>